<evidence type="ECO:0000256" key="5">
    <source>
        <dbReference type="ARBA" id="ARBA00023180"/>
    </source>
</evidence>
<accession>A0A0K1YWF8</accession>
<keyword evidence="2" id="KW-0719">Serine esterase</keyword>
<feature type="signal peptide" evidence="6">
    <location>
        <begin position="1"/>
        <end position="17"/>
    </location>
</feature>
<dbReference type="InterPro" id="IPR002018">
    <property type="entry name" value="CarbesteraseB"/>
</dbReference>
<evidence type="ECO:0000256" key="6">
    <source>
        <dbReference type="RuleBase" id="RU361235"/>
    </source>
</evidence>
<comment type="similarity">
    <text evidence="1 6">Belongs to the type-B carboxylesterase/lipase family.</text>
</comment>
<proteinExistence type="evidence at transcript level"/>
<dbReference type="CDD" id="cd00312">
    <property type="entry name" value="Esterase_lipase"/>
    <property type="match status" value="1"/>
</dbReference>
<dbReference type="InterPro" id="IPR029058">
    <property type="entry name" value="AB_hydrolase_fold"/>
</dbReference>
<reference evidence="8" key="1">
    <citation type="submission" date="2015-02" db="EMBL/GenBank/DDBJ databases">
        <title>Identification of putative odorant-degrading enzyme genes from the yellow mealworm beetle, Tenebrio molitor.</title>
        <authorList>
            <person name="Liu S."/>
        </authorList>
    </citation>
    <scope>NUCLEOTIDE SEQUENCE</scope>
    <source>
        <strain evidence="8">AAU-P</strain>
    </source>
</reference>
<evidence type="ECO:0000256" key="2">
    <source>
        <dbReference type="ARBA" id="ARBA00022487"/>
    </source>
</evidence>
<dbReference type="ESTHER" id="tenmo-a0a0k1ywf8">
    <property type="family name" value="Carb_B_Arthropoda"/>
</dbReference>
<feature type="domain" description="Carboxylesterase type B" evidence="7">
    <location>
        <begin position="19"/>
        <end position="522"/>
    </location>
</feature>
<protein>
    <recommendedName>
        <fullName evidence="6">Carboxylic ester hydrolase</fullName>
        <ecNumber evidence="6">3.1.1.-</ecNumber>
    </recommendedName>
</protein>
<dbReference type="PANTHER" id="PTHR43142">
    <property type="entry name" value="CARBOXYLIC ESTER HYDROLASE"/>
    <property type="match status" value="1"/>
</dbReference>
<keyword evidence="6" id="KW-0732">Signal</keyword>
<evidence type="ECO:0000256" key="1">
    <source>
        <dbReference type="ARBA" id="ARBA00005964"/>
    </source>
</evidence>
<dbReference type="InterPro" id="IPR019819">
    <property type="entry name" value="Carboxylesterase_B_CS"/>
</dbReference>
<dbReference type="InterPro" id="IPR019826">
    <property type="entry name" value="Carboxylesterase_B_AS"/>
</dbReference>
<evidence type="ECO:0000313" key="8">
    <source>
        <dbReference type="EMBL" id="AKZ17673.1"/>
    </source>
</evidence>
<dbReference type="Gene3D" id="3.40.50.1820">
    <property type="entry name" value="alpha/beta hydrolase"/>
    <property type="match status" value="1"/>
</dbReference>
<dbReference type="Pfam" id="PF00135">
    <property type="entry name" value="COesterase"/>
    <property type="match status" value="1"/>
</dbReference>
<evidence type="ECO:0000259" key="7">
    <source>
        <dbReference type="Pfam" id="PF00135"/>
    </source>
</evidence>
<sequence length="557" mass="62884">MNLVTLLPFFLYALTDADEATVNLPNLGIIEGTSSVSLNGHNYYKFEGVPYAHPPLGEYRFKEPEPVKPWSGTREAKTIHVCMQYQQYIFSGDDPITGDEDCLYLNIYTPTLDKNAKLDVIVYIHGGAFMFLYGGFYGPHYIMDRDVVFINLNYRLGPLGFLSTENDVVPGNNGIKDQILALQWIQNNVEYFGGNPDSVTISGMSAGGASVHIHYLSPRSKGLFHRGISQSGTALCPWVLMENPLDKTKRIASKLGCPSGETSEMVDCLRQKPAEEIVSCVKEFLYWLYNPFSPFGVVVDSWSLDPVLPDHPYTLLKKGQVSDLPWIASLTNFEGMYPASDFLQNGYLEDIDTRWNELLPFILDYNYTVDLKLHDQVSQKIRKHYLGTKKVDRSSFVDFVQIISDRMFVVDVQETVKLQSSAITSNVYSYYFSYKGAHAWYEVVAELADDFGASHAEDTSYILQTPSSDATTTEEDRRMVEIFVEIFTSFAKTGKPKTPIDWTPVSKNLEDASVVLKIDAPQGLWMEELVVEDEKFWKSLPIAENEKLVSGKVKDEL</sequence>
<evidence type="ECO:0000256" key="3">
    <source>
        <dbReference type="ARBA" id="ARBA00022801"/>
    </source>
</evidence>
<dbReference type="AlphaFoldDB" id="A0A0K1YWF8"/>
<name>A0A0K1YWF8_TENMO</name>
<dbReference type="EMBL" id="KP859363">
    <property type="protein sequence ID" value="AKZ17673.1"/>
    <property type="molecule type" value="mRNA"/>
</dbReference>
<keyword evidence="5" id="KW-0325">Glycoprotein</keyword>
<organism evidence="8">
    <name type="scientific">Tenebrio molitor</name>
    <name type="common">Yellow mealworm beetle</name>
    <dbReference type="NCBI Taxonomy" id="7067"/>
    <lineage>
        <taxon>Eukaryota</taxon>
        <taxon>Metazoa</taxon>
        <taxon>Ecdysozoa</taxon>
        <taxon>Arthropoda</taxon>
        <taxon>Hexapoda</taxon>
        <taxon>Insecta</taxon>
        <taxon>Pterygota</taxon>
        <taxon>Neoptera</taxon>
        <taxon>Endopterygota</taxon>
        <taxon>Coleoptera</taxon>
        <taxon>Polyphaga</taxon>
        <taxon>Cucujiformia</taxon>
        <taxon>Tenebrionidae</taxon>
        <taxon>Tenebrio</taxon>
    </lineage>
</organism>
<keyword evidence="4" id="KW-1015">Disulfide bond</keyword>
<dbReference type="EC" id="3.1.1.-" evidence="6"/>
<dbReference type="PROSITE" id="PS00941">
    <property type="entry name" value="CARBOXYLESTERASE_B_2"/>
    <property type="match status" value="1"/>
</dbReference>
<evidence type="ECO:0000256" key="4">
    <source>
        <dbReference type="ARBA" id="ARBA00023157"/>
    </source>
</evidence>
<dbReference type="SUPFAM" id="SSF53474">
    <property type="entry name" value="alpha/beta-Hydrolases"/>
    <property type="match status" value="1"/>
</dbReference>
<keyword evidence="3 6" id="KW-0378">Hydrolase</keyword>
<dbReference type="PANTHER" id="PTHR43142:SF1">
    <property type="entry name" value="CARBOXYLIC ESTER HYDROLASE"/>
    <property type="match status" value="1"/>
</dbReference>
<feature type="chain" id="PRO_5005392964" description="Carboxylic ester hydrolase" evidence="6">
    <location>
        <begin position="18"/>
        <end position="557"/>
    </location>
</feature>
<dbReference type="GO" id="GO:0052689">
    <property type="term" value="F:carboxylic ester hydrolase activity"/>
    <property type="evidence" value="ECO:0007669"/>
    <property type="project" value="UniProtKB-KW"/>
</dbReference>
<dbReference type="PROSITE" id="PS00122">
    <property type="entry name" value="CARBOXYLESTERASE_B_1"/>
    <property type="match status" value="1"/>
</dbReference>